<evidence type="ECO:0000256" key="6">
    <source>
        <dbReference type="ARBA" id="ARBA00023180"/>
    </source>
</evidence>
<evidence type="ECO:0000256" key="3">
    <source>
        <dbReference type="ARBA" id="ARBA00022729"/>
    </source>
</evidence>
<evidence type="ECO:0000259" key="11">
    <source>
        <dbReference type="Pfam" id="PF07732"/>
    </source>
</evidence>
<keyword evidence="7" id="KW-0349">Heme</keyword>
<evidence type="ECO:0000256" key="5">
    <source>
        <dbReference type="ARBA" id="ARBA00023008"/>
    </source>
</evidence>
<keyword evidence="5" id="KW-0186">Copper</keyword>
<dbReference type="InterPro" id="IPR011707">
    <property type="entry name" value="Cu-oxidase-like_N"/>
</dbReference>
<protein>
    <submittedName>
        <fullName evidence="12">Uncharacterized protein</fullName>
    </submittedName>
</protein>
<dbReference type="InterPro" id="IPR011706">
    <property type="entry name" value="Cu-oxidase_C"/>
</dbReference>
<comment type="similarity">
    <text evidence="1">Belongs to the multicopper oxidase family.</text>
</comment>
<keyword evidence="4" id="KW-0560">Oxidoreductase</keyword>
<evidence type="ECO:0000256" key="7">
    <source>
        <dbReference type="PIRSR" id="PIRSR602401-1"/>
    </source>
</evidence>
<name>A0A428TL63_9HYPO</name>
<dbReference type="PANTHER" id="PTHR11709">
    <property type="entry name" value="MULTI-COPPER OXIDASE"/>
    <property type="match status" value="1"/>
</dbReference>
<dbReference type="CDD" id="cd11061">
    <property type="entry name" value="CYP67-like"/>
    <property type="match status" value="1"/>
</dbReference>
<dbReference type="SUPFAM" id="SSF48264">
    <property type="entry name" value="Cytochrome P450"/>
    <property type="match status" value="1"/>
</dbReference>
<keyword evidence="6" id="KW-0325">Glycoprotein</keyword>
<organism evidence="12 13">
    <name type="scientific">Fusarium ambrosium</name>
    <dbReference type="NCBI Taxonomy" id="131363"/>
    <lineage>
        <taxon>Eukaryota</taxon>
        <taxon>Fungi</taxon>
        <taxon>Dikarya</taxon>
        <taxon>Ascomycota</taxon>
        <taxon>Pezizomycotina</taxon>
        <taxon>Sordariomycetes</taxon>
        <taxon>Hypocreomycetidae</taxon>
        <taxon>Hypocreales</taxon>
        <taxon>Nectriaceae</taxon>
        <taxon>Fusarium</taxon>
        <taxon>Fusarium solani species complex</taxon>
    </lineage>
</organism>
<dbReference type="PANTHER" id="PTHR11709:SF414">
    <property type="entry name" value="ADR239WP"/>
    <property type="match status" value="1"/>
</dbReference>
<dbReference type="GO" id="GO:0020037">
    <property type="term" value="F:heme binding"/>
    <property type="evidence" value="ECO:0007669"/>
    <property type="project" value="InterPro"/>
</dbReference>
<keyword evidence="8" id="KW-1133">Transmembrane helix</keyword>
<dbReference type="InterPro" id="IPR001117">
    <property type="entry name" value="Cu-oxidase_2nd"/>
</dbReference>
<dbReference type="CDD" id="cd13910">
    <property type="entry name" value="CuRO_3_MCO_like_4"/>
    <property type="match status" value="1"/>
</dbReference>
<keyword evidence="8" id="KW-0812">Transmembrane</keyword>
<evidence type="ECO:0000256" key="1">
    <source>
        <dbReference type="ARBA" id="ARBA00010609"/>
    </source>
</evidence>
<gene>
    <name evidence="12" type="ORF">CDV31_010759</name>
</gene>
<dbReference type="InterPro" id="IPR008972">
    <property type="entry name" value="Cupredoxin"/>
</dbReference>
<dbReference type="GO" id="GO:0004497">
    <property type="term" value="F:monooxygenase activity"/>
    <property type="evidence" value="ECO:0007669"/>
    <property type="project" value="InterPro"/>
</dbReference>
<dbReference type="SUPFAM" id="SSF49503">
    <property type="entry name" value="Cupredoxins"/>
    <property type="match status" value="3"/>
</dbReference>
<feature type="domain" description="Plastocyanin-like" evidence="10">
    <location>
        <begin position="522"/>
        <end position="637"/>
    </location>
</feature>
<dbReference type="PRINTS" id="PR00463">
    <property type="entry name" value="EP450I"/>
</dbReference>
<feature type="binding site" description="axial binding residue" evidence="7">
    <location>
        <position position="949"/>
    </location>
    <ligand>
        <name>heme</name>
        <dbReference type="ChEBI" id="CHEBI:30413"/>
    </ligand>
    <ligandPart>
        <name>Fe</name>
        <dbReference type="ChEBI" id="CHEBI:18248"/>
    </ligandPart>
</feature>
<evidence type="ECO:0000313" key="12">
    <source>
        <dbReference type="EMBL" id="RSM02800.1"/>
    </source>
</evidence>
<dbReference type="AlphaFoldDB" id="A0A428TL63"/>
<dbReference type="InterPro" id="IPR002401">
    <property type="entry name" value="Cyt_P450_E_grp-I"/>
</dbReference>
<dbReference type="InterPro" id="IPR036396">
    <property type="entry name" value="Cyt_P450_sf"/>
</dbReference>
<dbReference type="Pfam" id="PF00394">
    <property type="entry name" value="Cu-oxidase"/>
    <property type="match status" value="1"/>
</dbReference>
<dbReference type="PROSITE" id="PS00080">
    <property type="entry name" value="MULTICOPPER_OXIDASE2"/>
    <property type="match status" value="1"/>
</dbReference>
<dbReference type="InterPro" id="IPR045087">
    <property type="entry name" value="Cu-oxidase_fam"/>
</dbReference>
<comment type="caution">
    <text evidence="12">The sequence shown here is derived from an EMBL/GenBank/DDBJ whole genome shotgun (WGS) entry which is preliminary data.</text>
</comment>
<proteinExistence type="inferred from homology"/>
<dbReference type="GO" id="GO:0005506">
    <property type="term" value="F:iron ion binding"/>
    <property type="evidence" value="ECO:0007669"/>
    <property type="project" value="InterPro"/>
</dbReference>
<dbReference type="Pfam" id="PF00067">
    <property type="entry name" value="p450"/>
    <property type="match status" value="1"/>
</dbReference>
<dbReference type="Gene3D" id="2.60.40.420">
    <property type="entry name" value="Cupredoxins - blue copper proteins"/>
    <property type="match status" value="3"/>
</dbReference>
<keyword evidence="2 7" id="KW-0479">Metal-binding</keyword>
<evidence type="ECO:0000259" key="9">
    <source>
        <dbReference type="Pfam" id="PF00394"/>
    </source>
</evidence>
<dbReference type="Proteomes" id="UP000288429">
    <property type="component" value="Unassembled WGS sequence"/>
</dbReference>
<dbReference type="GO" id="GO:0016705">
    <property type="term" value="F:oxidoreductase activity, acting on paired donors, with incorporation or reduction of molecular oxygen"/>
    <property type="evidence" value="ECO:0007669"/>
    <property type="project" value="InterPro"/>
</dbReference>
<dbReference type="GO" id="GO:0005507">
    <property type="term" value="F:copper ion binding"/>
    <property type="evidence" value="ECO:0007669"/>
    <property type="project" value="InterPro"/>
</dbReference>
<dbReference type="EMBL" id="NIZV01000171">
    <property type="protein sequence ID" value="RSM02800.1"/>
    <property type="molecule type" value="Genomic_DNA"/>
</dbReference>
<evidence type="ECO:0000256" key="4">
    <source>
        <dbReference type="ARBA" id="ARBA00023002"/>
    </source>
</evidence>
<dbReference type="InterPro" id="IPR002355">
    <property type="entry name" value="Cu_oxidase_Cu_BS"/>
</dbReference>
<feature type="domain" description="Plastocyanin-like" evidence="9">
    <location>
        <begin position="264"/>
        <end position="427"/>
    </location>
</feature>
<dbReference type="Pfam" id="PF07732">
    <property type="entry name" value="Cu-oxidase_3"/>
    <property type="match status" value="1"/>
</dbReference>
<dbReference type="FunFam" id="2.60.40.420:FF:000071">
    <property type="entry name" value="Conidial pigment biosynthesis oxidase Abr1/brown 1"/>
    <property type="match status" value="1"/>
</dbReference>
<dbReference type="CDD" id="cd13886">
    <property type="entry name" value="CuRO_2_MCO_like_1"/>
    <property type="match status" value="1"/>
</dbReference>
<keyword evidence="7" id="KW-0408">Iron</keyword>
<reference evidence="12 13" key="1">
    <citation type="submission" date="2017-06" db="EMBL/GenBank/DDBJ databases">
        <title>Cmopartive genomic analysis of Ambrosia Fusariam Clade fungi.</title>
        <authorList>
            <person name="Stajich J.E."/>
            <person name="Carrillo J."/>
            <person name="Kijimoto T."/>
            <person name="Eskalen A."/>
            <person name="O'Donnell K."/>
            <person name="Kasson M."/>
        </authorList>
    </citation>
    <scope>NUCLEOTIDE SEQUENCE [LARGE SCALE GENOMIC DNA]</scope>
    <source>
        <strain evidence="12 13">NRRL 20438</strain>
    </source>
</reference>
<dbReference type="PRINTS" id="PR00385">
    <property type="entry name" value="P450"/>
</dbReference>
<dbReference type="Pfam" id="PF07731">
    <property type="entry name" value="Cu-oxidase_2"/>
    <property type="match status" value="1"/>
</dbReference>
<feature type="domain" description="Plastocyanin-like" evidence="11">
    <location>
        <begin position="137"/>
        <end position="252"/>
    </location>
</feature>
<keyword evidence="8" id="KW-0472">Membrane</keyword>
<keyword evidence="13" id="KW-1185">Reference proteome</keyword>
<evidence type="ECO:0000259" key="10">
    <source>
        <dbReference type="Pfam" id="PF07731"/>
    </source>
</evidence>
<comment type="cofactor">
    <cofactor evidence="7">
        <name>heme</name>
        <dbReference type="ChEBI" id="CHEBI:30413"/>
    </cofactor>
</comment>
<feature type="transmembrane region" description="Helical" evidence="8">
    <location>
        <begin position="50"/>
        <end position="73"/>
    </location>
</feature>
<sequence>MTGELDAERVPWVRQDGCDPDSNWYLGEDQEKPSDPFHESESRGAWLQRLLLSVLCIFTLFALAAVTLSQSFISLVVHDHDHSTAPHETAAPPSPTIVQHNEDTPSVAQLRDPNEYILSPSWDFDAHPTVREYFWTITTETLNPDGIYRPMFLINNQFPGPMVECNEEDTIVVHIINQAPNATAIHFHGMFQNGTNIMDGTVGITQCPIAPNSNFTYRFNVKGQHGTYWYHAHHSAQASDGLLGPMVVHSRQEQKLQGLDYATDRVVMVQDHYHNLTSELLMGYLAPDQENDEPVPDNALINGRGVRDCSEFPGWPCDATNVSTPNIDLDAGKRHRLRIINVGAFAEFQIQFDEHPFYIIEVDGTDVNPEPFHRLNILPAQRYSVVMETNVTSSNSAFWMRARMVTHCFKRENDRLQPELRAIIRYTSTDTEPPVAQPTSKEWSEAIEVICRDLNTTALRPVEPISPPPADDFVVLRANFEIRDWRLARGFFNDSTWHGNATHPSLHRYLDAHVKGPVERGAISVNEQVFDREKELVLETVGIRTIDISINNFDDGAHPFHLHGHKFFVLLQGNSGYPPNSTELPKYLEEHNLLENPLRRDTITVEGYAWAIIRVVLDNPGMWAFHCHNTWHAESGMDLRKSLSTAQKRYTLCTPITPHVSKAPALRDYETRVVQYAELLLYQIEKMEGQPFNAKLWFHYYTFDVMGDLAFGQSFGMLKDGMKHYYMKLGDENMLLIGAFTRLIWLFPLFKAIPGVNHTHIKFQRWLREQNEPPVSDVFSWILEDYESNEQPSKQDFLNLHGDAHLIVVAGSDTTAVTITSLFYELSQRLDICSQLQKEIDEYKKEYIKSDYASLSHLKLLQACIDETLRLHPVVPSGLQRMTPPEGLQIGDTFVPGDTIVQVPSYTLQRDERAFLRPNEFLPERWTSQPDLIKDASAFAPFSMGRNSCVGKQLGLMEIRYITTEILSRYNIQFAPGNDPKAYLENKMDVFTLAVLDLNLVFTRRN</sequence>
<evidence type="ECO:0000256" key="2">
    <source>
        <dbReference type="ARBA" id="ARBA00022723"/>
    </source>
</evidence>
<accession>A0A428TL63</accession>
<keyword evidence="3" id="KW-0732">Signal</keyword>
<evidence type="ECO:0000256" key="8">
    <source>
        <dbReference type="SAM" id="Phobius"/>
    </source>
</evidence>
<dbReference type="Gene3D" id="1.10.630.10">
    <property type="entry name" value="Cytochrome P450"/>
    <property type="match status" value="1"/>
</dbReference>
<evidence type="ECO:0000313" key="13">
    <source>
        <dbReference type="Proteomes" id="UP000288429"/>
    </source>
</evidence>
<dbReference type="CDD" id="cd13857">
    <property type="entry name" value="CuRO_1_Diphenol_Ox"/>
    <property type="match status" value="1"/>
</dbReference>
<dbReference type="InterPro" id="IPR001128">
    <property type="entry name" value="Cyt_P450"/>
</dbReference>